<evidence type="ECO:0000313" key="2">
    <source>
        <dbReference type="EMBL" id="KAK9085422.1"/>
    </source>
</evidence>
<comment type="caution">
    <text evidence="2">The sequence shown here is derived from an EMBL/GenBank/DDBJ whole genome shotgun (WGS) entry which is preliminary data.</text>
</comment>
<proteinExistence type="predicted"/>
<dbReference type="Proteomes" id="UP001417504">
    <property type="component" value="Unassembled WGS sequence"/>
</dbReference>
<keyword evidence="3" id="KW-1185">Reference proteome</keyword>
<dbReference type="AlphaFoldDB" id="A0AAP0HHX0"/>
<evidence type="ECO:0000313" key="3">
    <source>
        <dbReference type="Proteomes" id="UP001417504"/>
    </source>
</evidence>
<evidence type="ECO:0000256" key="1">
    <source>
        <dbReference type="SAM" id="MobiDB-lite"/>
    </source>
</evidence>
<reference evidence="2 3" key="1">
    <citation type="submission" date="2024-01" db="EMBL/GenBank/DDBJ databases">
        <title>Genome assemblies of Stephania.</title>
        <authorList>
            <person name="Yang L."/>
        </authorList>
    </citation>
    <scope>NUCLEOTIDE SEQUENCE [LARGE SCALE GENOMIC DNA]</scope>
    <source>
        <strain evidence="2">QJT</strain>
        <tissue evidence="2">Leaf</tissue>
    </source>
</reference>
<feature type="compositionally biased region" description="Pro residues" evidence="1">
    <location>
        <begin position="125"/>
        <end position="137"/>
    </location>
</feature>
<feature type="region of interest" description="Disordered" evidence="1">
    <location>
        <begin position="16"/>
        <end position="51"/>
    </location>
</feature>
<accession>A0AAP0HHX0</accession>
<dbReference type="EMBL" id="JBBNAE010000011">
    <property type="protein sequence ID" value="KAK9085422.1"/>
    <property type="molecule type" value="Genomic_DNA"/>
</dbReference>
<sequence>MKRQVPVTVRVVRMKSKMKMNKKREKDEQEDDVHEKVGNASGGKGRRHKAKTRRSVTWDSYSSIRRSDEDITEVTFYTGTIMYMGIVESYHLARCSNQKALGQTPGTTGPVDQVTASEQKGGARTPPPRRQPPPPPSSAVHAGRIPMASQRVVTLRPAIVEAAVGEERCWKTTTLPLLLLAGSPSLAVVLPWLHHSFEVLYLPCSLKKHKE</sequence>
<feature type="region of interest" description="Disordered" evidence="1">
    <location>
        <begin position="101"/>
        <end position="143"/>
    </location>
</feature>
<protein>
    <submittedName>
        <fullName evidence="2">Uncharacterized protein</fullName>
    </submittedName>
</protein>
<name>A0AAP0HHX0_9MAGN</name>
<gene>
    <name evidence="2" type="ORF">Sjap_025833</name>
</gene>
<organism evidence="2 3">
    <name type="scientific">Stephania japonica</name>
    <dbReference type="NCBI Taxonomy" id="461633"/>
    <lineage>
        <taxon>Eukaryota</taxon>
        <taxon>Viridiplantae</taxon>
        <taxon>Streptophyta</taxon>
        <taxon>Embryophyta</taxon>
        <taxon>Tracheophyta</taxon>
        <taxon>Spermatophyta</taxon>
        <taxon>Magnoliopsida</taxon>
        <taxon>Ranunculales</taxon>
        <taxon>Menispermaceae</taxon>
        <taxon>Menispermoideae</taxon>
        <taxon>Cissampelideae</taxon>
        <taxon>Stephania</taxon>
    </lineage>
</organism>